<dbReference type="Proteomes" id="UP000198253">
    <property type="component" value="Chromosome I"/>
</dbReference>
<keyword evidence="3" id="KW-1185">Reference proteome</keyword>
<feature type="region of interest" description="Disordered" evidence="1">
    <location>
        <begin position="196"/>
        <end position="221"/>
    </location>
</feature>
<feature type="compositionally biased region" description="Low complexity" evidence="1">
    <location>
        <begin position="196"/>
        <end position="214"/>
    </location>
</feature>
<dbReference type="OrthoDB" id="8782691at2"/>
<name>A0A1C4UAD2_MICEC</name>
<proteinExistence type="predicted"/>
<feature type="region of interest" description="Disordered" evidence="1">
    <location>
        <begin position="57"/>
        <end position="88"/>
    </location>
</feature>
<dbReference type="EMBL" id="LT607413">
    <property type="protein sequence ID" value="SCE68658.1"/>
    <property type="molecule type" value="Genomic_DNA"/>
</dbReference>
<protein>
    <submittedName>
        <fullName evidence="2">Rhodopirellula transposase DDE domain-containing protein</fullName>
    </submittedName>
</protein>
<organism evidence="2 3">
    <name type="scientific">Micromonospora echinospora</name>
    <name type="common">Micromonospora purpurea</name>
    <dbReference type="NCBI Taxonomy" id="1877"/>
    <lineage>
        <taxon>Bacteria</taxon>
        <taxon>Bacillati</taxon>
        <taxon>Actinomycetota</taxon>
        <taxon>Actinomycetes</taxon>
        <taxon>Micromonosporales</taxon>
        <taxon>Micromonosporaceae</taxon>
        <taxon>Micromonospora</taxon>
    </lineage>
</organism>
<dbReference type="Pfam" id="PF07592">
    <property type="entry name" value="DDE_Tnp_ISAZ013"/>
    <property type="match status" value="1"/>
</dbReference>
<dbReference type="InterPro" id="IPR011518">
    <property type="entry name" value="Transposase_36"/>
</dbReference>
<accession>A0A1C4UAD2</accession>
<feature type="compositionally biased region" description="Basic residues" evidence="1">
    <location>
        <begin position="72"/>
        <end position="82"/>
    </location>
</feature>
<gene>
    <name evidence="2" type="ORF">GA0070618_0156</name>
</gene>
<sequence>MGMNGDGVKGFAEEFRMLEPHLDERQRRLVLAARARSLGRGGISRIALAAGVHPSTVSKGIEELESPEARPPRVRRPGGGRKRLTETDPGLMTDLLGLMEPRHQPRPVLQWTTRSTRRLAEELAGLGHRVSAWSVSRLLREAGFRLSTSSRPLLAGQRLDRDAQFHRVNEHVQRCMLAGQPVIVLSLRRRTQTTTAGGTAAVSTATGAGDTGTAADDDGDWTDQPVDRDTWAVALATVCGWWAESSQQAGHLLIVADSPGAGGRSWRSELTRFAARIGVTITVCHLPSNTLRWNQGEDRIRSNVLLRLPGSVPSRHEVEMRVIAESRDGADHALIPTPPGPSSWNYLVTP</sequence>
<dbReference type="InParanoid" id="A0A1C4UAD2"/>
<dbReference type="AlphaFoldDB" id="A0A1C4UAD2"/>
<evidence type="ECO:0000256" key="1">
    <source>
        <dbReference type="SAM" id="MobiDB-lite"/>
    </source>
</evidence>
<evidence type="ECO:0000313" key="3">
    <source>
        <dbReference type="Proteomes" id="UP000198253"/>
    </source>
</evidence>
<evidence type="ECO:0000313" key="2">
    <source>
        <dbReference type="EMBL" id="SCE68658.1"/>
    </source>
</evidence>
<reference evidence="3" key="1">
    <citation type="submission" date="2016-06" db="EMBL/GenBank/DDBJ databases">
        <authorList>
            <person name="Varghese N."/>
            <person name="Submissions Spin"/>
        </authorList>
    </citation>
    <scope>NUCLEOTIDE SEQUENCE [LARGE SCALE GENOMIC DNA]</scope>
    <source>
        <strain evidence="3">DSM 43816</strain>
    </source>
</reference>